<organism evidence="1 2">
    <name type="scientific">Portunus trituberculatus</name>
    <name type="common">Swimming crab</name>
    <name type="synonym">Neptunus trituberculatus</name>
    <dbReference type="NCBI Taxonomy" id="210409"/>
    <lineage>
        <taxon>Eukaryota</taxon>
        <taxon>Metazoa</taxon>
        <taxon>Ecdysozoa</taxon>
        <taxon>Arthropoda</taxon>
        <taxon>Crustacea</taxon>
        <taxon>Multicrustacea</taxon>
        <taxon>Malacostraca</taxon>
        <taxon>Eumalacostraca</taxon>
        <taxon>Eucarida</taxon>
        <taxon>Decapoda</taxon>
        <taxon>Pleocyemata</taxon>
        <taxon>Brachyura</taxon>
        <taxon>Eubrachyura</taxon>
        <taxon>Portunoidea</taxon>
        <taxon>Portunidae</taxon>
        <taxon>Portuninae</taxon>
        <taxon>Portunus</taxon>
    </lineage>
</organism>
<dbReference type="Proteomes" id="UP000324222">
    <property type="component" value="Unassembled WGS sequence"/>
</dbReference>
<reference evidence="1 2" key="1">
    <citation type="submission" date="2019-05" db="EMBL/GenBank/DDBJ databases">
        <title>Another draft genome of Portunus trituberculatus and its Hox gene families provides insights of decapod evolution.</title>
        <authorList>
            <person name="Jeong J.-H."/>
            <person name="Song I."/>
            <person name="Kim S."/>
            <person name="Choi T."/>
            <person name="Kim D."/>
            <person name="Ryu S."/>
            <person name="Kim W."/>
        </authorList>
    </citation>
    <scope>NUCLEOTIDE SEQUENCE [LARGE SCALE GENOMIC DNA]</scope>
    <source>
        <tissue evidence="1">Muscle</tissue>
    </source>
</reference>
<comment type="caution">
    <text evidence="1">The sequence shown here is derived from an EMBL/GenBank/DDBJ whole genome shotgun (WGS) entry which is preliminary data.</text>
</comment>
<dbReference type="EMBL" id="VSRR010028943">
    <property type="protein sequence ID" value="MPC69153.1"/>
    <property type="molecule type" value="Genomic_DNA"/>
</dbReference>
<evidence type="ECO:0000313" key="1">
    <source>
        <dbReference type="EMBL" id="MPC69153.1"/>
    </source>
</evidence>
<protein>
    <submittedName>
        <fullName evidence="1">Uncharacterized protein</fullName>
    </submittedName>
</protein>
<evidence type="ECO:0000313" key="2">
    <source>
        <dbReference type="Proteomes" id="UP000324222"/>
    </source>
</evidence>
<proteinExistence type="predicted"/>
<gene>
    <name evidence="1" type="ORF">E2C01_063368</name>
</gene>
<sequence length="31" mass="3255">MVLLCQSREKGECWVCASVGEGAPLLSFGAL</sequence>
<keyword evidence="2" id="KW-1185">Reference proteome</keyword>
<name>A0A5B7HG65_PORTR</name>
<dbReference type="AlphaFoldDB" id="A0A5B7HG65"/>
<accession>A0A5B7HG65</accession>